<feature type="transmembrane region" description="Helical" evidence="1">
    <location>
        <begin position="338"/>
        <end position="357"/>
    </location>
</feature>
<feature type="transmembrane region" description="Helical" evidence="1">
    <location>
        <begin position="299"/>
        <end position="318"/>
    </location>
</feature>
<dbReference type="RefSeq" id="WP_173730288.1">
    <property type="nucleotide sequence ID" value="NZ_JABTTE010000004.1"/>
</dbReference>
<dbReference type="EMBL" id="JABTTE010000004">
    <property type="protein sequence ID" value="NSL51084.1"/>
    <property type="molecule type" value="Genomic_DNA"/>
</dbReference>
<feature type="transmembrane region" description="Helical" evidence="1">
    <location>
        <begin position="169"/>
        <end position="188"/>
    </location>
</feature>
<keyword evidence="3" id="KW-1185">Reference proteome</keyword>
<evidence type="ECO:0000256" key="1">
    <source>
        <dbReference type="SAM" id="Phobius"/>
    </source>
</evidence>
<accession>A0A8J8KAQ0</accession>
<evidence type="ECO:0000313" key="3">
    <source>
        <dbReference type="Proteomes" id="UP000625804"/>
    </source>
</evidence>
<gene>
    <name evidence="2" type="ORF">HR057_04800</name>
</gene>
<feature type="transmembrane region" description="Helical" evidence="1">
    <location>
        <begin position="272"/>
        <end position="292"/>
    </location>
</feature>
<comment type="caution">
    <text evidence="2">The sequence shown here is derived from an EMBL/GenBank/DDBJ whole genome shotgun (WGS) entry which is preliminary data.</text>
</comment>
<keyword evidence="1" id="KW-0812">Transmembrane</keyword>
<keyword evidence="1" id="KW-0472">Membrane</keyword>
<keyword evidence="1" id="KW-1133">Transmembrane helix</keyword>
<reference evidence="2" key="1">
    <citation type="submission" date="2020-06" db="EMBL/GenBank/DDBJ databases">
        <title>A novel thermopfilic bacterium from Erzurum, Turkey.</title>
        <authorList>
            <person name="Adiguzel A."/>
            <person name="Ay H."/>
            <person name="Baltaci M.O."/>
        </authorList>
    </citation>
    <scope>NUCLEOTIDE SEQUENCE</scope>
    <source>
        <strain evidence="2">P2</strain>
    </source>
</reference>
<dbReference type="Proteomes" id="UP000625804">
    <property type="component" value="Unassembled WGS sequence"/>
</dbReference>
<feature type="transmembrane region" description="Helical" evidence="1">
    <location>
        <begin position="16"/>
        <end position="37"/>
    </location>
</feature>
<dbReference type="AlphaFoldDB" id="A0A8J8KAQ0"/>
<evidence type="ECO:0000313" key="2">
    <source>
        <dbReference type="EMBL" id="NSL51084.1"/>
    </source>
</evidence>
<feature type="transmembrane region" description="Helical" evidence="1">
    <location>
        <begin position="227"/>
        <end position="252"/>
    </location>
</feature>
<proteinExistence type="predicted"/>
<name>A0A8J8KAQ0_9BACI</name>
<sequence>MNNEQLSNPSPSRSKWVFWEIIGVVLVFGLLLILLFAPNSLSQLFDTTIKEVKPIVVDIFLTSEIGIAIIVSVIVGRILERLGFTDGLIRIFVPIMKWFNINPSVIIPSVYNILGDINAAGKISGPILVKANATKEEQKIAIATMIQSPQSFATFVLGLIALSVFNINAFPLVILSIFVPLIVVPFILSKTLYRDTKKVNLTELPHFTPKTRFLQTIFASAKEGAELLFLIIIPAVAAVFFFIGVLKFFGVWTFIESALSSSLTFLSIEPQTGIVSILAAPTLAVAQLAELTASIDPRLIVGSFVLANSGLPLSVIFGQIPVTWAESSGLTEREALEAAIIGVIIRVATAIFIGYWITPFLV</sequence>
<organism evidence="2 3">
    <name type="scientific">Calidifontibacillus erzurumensis</name>
    <dbReference type="NCBI Taxonomy" id="2741433"/>
    <lineage>
        <taxon>Bacteria</taxon>
        <taxon>Bacillati</taxon>
        <taxon>Bacillota</taxon>
        <taxon>Bacilli</taxon>
        <taxon>Bacillales</taxon>
        <taxon>Bacillaceae</taxon>
        <taxon>Calidifontibacillus/Schinkia group</taxon>
        <taxon>Calidifontibacillus</taxon>
    </lineage>
</organism>
<feature type="transmembrane region" description="Helical" evidence="1">
    <location>
        <begin position="57"/>
        <end position="79"/>
    </location>
</feature>
<feature type="transmembrane region" description="Helical" evidence="1">
    <location>
        <begin position="140"/>
        <end position="163"/>
    </location>
</feature>
<protein>
    <submittedName>
        <fullName evidence="2">Uncharacterized protein</fullName>
    </submittedName>
</protein>